<evidence type="ECO:0000313" key="5">
    <source>
        <dbReference type="Proteomes" id="UP000749559"/>
    </source>
</evidence>
<dbReference type="InterPro" id="IPR021381">
    <property type="entry name" value="DUF3011"/>
</dbReference>
<comment type="caution">
    <text evidence="2">Lacks conserved residue(s) required for the propagation of feature annotation.</text>
</comment>
<feature type="disulfide bond" evidence="2">
    <location>
        <begin position="40"/>
        <end position="49"/>
    </location>
</feature>
<feature type="domain" description="EGF-like" evidence="3">
    <location>
        <begin position="12"/>
        <end position="50"/>
    </location>
</feature>
<dbReference type="SUPFAM" id="SSF57196">
    <property type="entry name" value="EGF/Laminin"/>
    <property type="match status" value="1"/>
</dbReference>
<dbReference type="Pfam" id="PF11218">
    <property type="entry name" value="DUF3011"/>
    <property type="match status" value="1"/>
</dbReference>
<keyword evidence="5" id="KW-1185">Reference proteome</keyword>
<dbReference type="AlphaFoldDB" id="A0A8S4PP25"/>
<evidence type="ECO:0000256" key="1">
    <source>
        <dbReference type="ARBA" id="ARBA00023157"/>
    </source>
</evidence>
<dbReference type="CDD" id="cd00054">
    <property type="entry name" value="EGF_CA"/>
    <property type="match status" value="1"/>
</dbReference>
<dbReference type="EMBL" id="CAIIXF020000009">
    <property type="protein sequence ID" value="CAH1793549.1"/>
    <property type="molecule type" value="Genomic_DNA"/>
</dbReference>
<comment type="caution">
    <text evidence="4">The sequence shown here is derived from an EMBL/GenBank/DDBJ whole genome shotgun (WGS) entry which is preliminary data.</text>
</comment>
<dbReference type="SMART" id="SM00181">
    <property type="entry name" value="EGF"/>
    <property type="match status" value="1"/>
</dbReference>
<sequence length="129" mass="13967">GVSSCGCQWTANSDACASDPCLGQGSICMNTFGGNYRCLCPPGSRGKQCELGDFCFVCSSRRFRRAECTPMDSAPAYIRDGTLGVPTLSRQISKAACTLDDTWGMSWSANRTMWVDNGCRARFCLTFSP</sequence>
<protein>
    <recommendedName>
        <fullName evidence="3">EGF-like domain-containing protein</fullName>
    </recommendedName>
</protein>
<dbReference type="Gene3D" id="2.10.25.10">
    <property type="entry name" value="Laminin"/>
    <property type="match status" value="1"/>
</dbReference>
<dbReference type="PROSITE" id="PS00022">
    <property type="entry name" value="EGF_1"/>
    <property type="match status" value="1"/>
</dbReference>
<dbReference type="SMART" id="SM00179">
    <property type="entry name" value="EGF_CA"/>
    <property type="match status" value="1"/>
</dbReference>
<evidence type="ECO:0000256" key="2">
    <source>
        <dbReference type="PROSITE-ProRule" id="PRU00076"/>
    </source>
</evidence>
<dbReference type="PROSITE" id="PS50026">
    <property type="entry name" value="EGF_3"/>
    <property type="match status" value="1"/>
</dbReference>
<dbReference type="Proteomes" id="UP000749559">
    <property type="component" value="Unassembled WGS sequence"/>
</dbReference>
<evidence type="ECO:0000313" key="4">
    <source>
        <dbReference type="EMBL" id="CAH1793549.1"/>
    </source>
</evidence>
<feature type="disulfide bond" evidence="2">
    <location>
        <begin position="21"/>
        <end position="38"/>
    </location>
</feature>
<dbReference type="OrthoDB" id="6079678at2759"/>
<feature type="non-terminal residue" evidence="4">
    <location>
        <position position="129"/>
    </location>
</feature>
<accession>A0A8S4PP25</accession>
<dbReference type="InterPro" id="IPR000742">
    <property type="entry name" value="EGF"/>
</dbReference>
<gene>
    <name evidence="4" type="ORF">OFUS_LOCUS18386</name>
</gene>
<dbReference type="GO" id="GO:0005509">
    <property type="term" value="F:calcium ion binding"/>
    <property type="evidence" value="ECO:0007669"/>
    <property type="project" value="InterPro"/>
</dbReference>
<proteinExistence type="predicted"/>
<organism evidence="4 5">
    <name type="scientific">Owenia fusiformis</name>
    <name type="common">Polychaete worm</name>
    <dbReference type="NCBI Taxonomy" id="6347"/>
    <lineage>
        <taxon>Eukaryota</taxon>
        <taxon>Metazoa</taxon>
        <taxon>Spiralia</taxon>
        <taxon>Lophotrochozoa</taxon>
        <taxon>Annelida</taxon>
        <taxon>Polychaeta</taxon>
        <taxon>Sedentaria</taxon>
        <taxon>Canalipalpata</taxon>
        <taxon>Sabellida</taxon>
        <taxon>Oweniida</taxon>
        <taxon>Oweniidae</taxon>
        <taxon>Owenia</taxon>
    </lineage>
</organism>
<name>A0A8S4PP25_OWEFU</name>
<dbReference type="InterPro" id="IPR001881">
    <property type="entry name" value="EGF-like_Ca-bd_dom"/>
</dbReference>
<keyword evidence="2" id="KW-0245">EGF-like domain</keyword>
<evidence type="ECO:0000259" key="3">
    <source>
        <dbReference type="PROSITE" id="PS50026"/>
    </source>
</evidence>
<reference evidence="4" key="1">
    <citation type="submission" date="2022-03" db="EMBL/GenBank/DDBJ databases">
        <authorList>
            <person name="Martin C."/>
        </authorList>
    </citation>
    <scope>NUCLEOTIDE SEQUENCE</scope>
</reference>
<keyword evidence="1 2" id="KW-1015">Disulfide bond</keyword>
<dbReference type="Pfam" id="PF00008">
    <property type="entry name" value="EGF"/>
    <property type="match status" value="1"/>
</dbReference>